<comment type="similarity">
    <text evidence="3">Belongs to the FKBP-type PPIase family. FKBP3/4 subfamily.</text>
</comment>
<evidence type="ECO:0000313" key="10">
    <source>
        <dbReference type="EMBL" id="KAK5046433.1"/>
    </source>
</evidence>
<sequence length="538" mass="57923">MSGIQPVAFYAMKVPPGDIMVPAVPEFAAMFRLTMAAIDPSAEPELESADDKQPARSTLKVIRIPDHLFDSDDDSEDDDFSDDSEDDSEDSEDDEEVNGGPSTRKSKKQALLEALAQDEQDDEDMADDDEDDDKDDAEAIATLEKLLKSSKGKGKAVDGEELSDDDEASDEEAIEMDEVVVCTLDPAQHYQQPLDFVVAEGEKVFFKVSGTHTVHLTGNYVIPQDDGAGPNYDEDDYSDDEEEEDYDLSPYEEDEDDELDHDILDALAEESDDLDDLADPRITEVESDEEAAPKLVKAAKGKGKNKRPAEESADEEGDEDDLDAIMAKSLKKSDDAAAPATTNGESKKLSKAEKKKLKKLKNNDGEAAAAPVKKEPASSANGSEKKVQFAKNLEQGPTPSGSTPTPASKPEKEKAKDKPTGNSSSTSLGTKEVQGVSVDDRKLGSGPAAKKGSRVEMRYIGKLESGKVFDSNKSGKPFGFKLGAGEVIKGWDIGVAGIQVGGERRLTIPAHLAYGSKALPGIPKNSKLIFDIKCLGIK</sequence>
<dbReference type="PIRSF" id="PIRSF001473">
    <property type="entry name" value="FK506-bp_FPR3"/>
    <property type="match status" value="1"/>
</dbReference>
<evidence type="ECO:0000259" key="9">
    <source>
        <dbReference type="PROSITE" id="PS50059"/>
    </source>
</evidence>
<feature type="compositionally biased region" description="Acidic residues" evidence="8">
    <location>
        <begin position="159"/>
        <end position="174"/>
    </location>
</feature>
<dbReference type="InterPro" id="IPR046357">
    <property type="entry name" value="PPIase_dom_sf"/>
</dbReference>
<dbReference type="GeneID" id="89976400"/>
<dbReference type="Proteomes" id="UP001358417">
    <property type="component" value="Unassembled WGS sequence"/>
</dbReference>
<dbReference type="GO" id="GO:0005730">
    <property type="term" value="C:nucleolus"/>
    <property type="evidence" value="ECO:0007669"/>
    <property type="project" value="TreeGrafter"/>
</dbReference>
<feature type="compositionally biased region" description="Basic residues" evidence="8">
    <location>
        <begin position="297"/>
        <end position="306"/>
    </location>
</feature>
<protein>
    <recommendedName>
        <fullName evidence="7">peptidylprolyl isomerase</fullName>
        <ecNumber evidence="7">5.2.1.8</ecNumber>
    </recommendedName>
</protein>
<evidence type="ECO:0000256" key="5">
    <source>
        <dbReference type="ARBA" id="ARBA00023110"/>
    </source>
</evidence>
<dbReference type="PROSITE" id="PS50059">
    <property type="entry name" value="FKBP_PPIASE"/>
    <property type="match status" value="1"/>
</dbReference>
<dbReference type="EC" id="5.2.1.8" evidence="7"/>
<keyword evidence="5 7" id="KW-0697">Rotamase</keyword>
<dbReference type="PANTHER" id="PTHR43811">
    <property type="entry name" value="FKBP-TYPE PEPTIDYL-PROLYL CIS-TRANS ISOMERASE FKPA"/>
    <property type="match status" value="1"/>
</dbReference>
<evidence type="ECO:0000256" key="1">
    <source>
        <dbReference type="ARBA" id="ARBA00000971"/>
    </source>
</evidence>
<dbReference type="Pfam" id="PF17800">
    <property type="entry name" value="NPL"/>
    <property type="match status" value="1"/>
</dbReference>
<feature type="compositionally biased region" description="Acidic residues" evidence="8">
    <location>
        <begin position="311"/>
        <end position="323"/>
    </location>
</feature>
<feature type="compositionally biased region" description="Acidic residues" evidence="8">
    <location>
        <begin position="116"/>
        <end position="138"/>
    </location>
</feature>
<accession>A0AAV9MXY8</accession>
<feature type="compositionally biased region" description="Acidic residues" evidence="8">
    <location>
        <begin position="232"/>
        <end position="260"/>
    </location>
</feature>
<evidence type="ECO:0000256" key="7">
    <source>
        <dbReference type="PROSITE-ProRule" id="PRU00277"/>
    </source>
</evidence>
<feature type="region of interest" description="Disordered" evidence="8">
    <location>
        <begin position="216"/>
        <end position="451"/>
    </location>
</feature>
<feature type="compositionally biased region" description="Low complexity" evidence="8">
    <location>
        <begin position="396"/>
        <end position="406"/>
    </location>
</feature>
<gene>
    <name evidence="10" type="ORF">LTR84_008236</name>
</gene>
<dbReference type="EMBL" id="JAVRRD010000030">
    <property type="protein sequence ID" value="KAK5046433.1"/>
    <property type="molecule type" value="Genomic_DNA"/>
</dbReference>
<dbReference type="Gene3D" id="2.60.120.340">
    <property type="entry name" value="Nucleoplasmin core domain"/>
    <property type="match status" value="1"/>
</dbReference>
<dbReference type="InterPro" id="IPR041232">
    <property type="entry name" value="NPL"/>
</dbReference>
<feature type="domain" description="PPIase FKBP-type" evidence="9">
    <location>
        <begin position="452"/>
        <end position="538"/>
    </location>
</feature>
<dbReference type="InterPro" id="IPR001179">
    <property type="entry name" value="PPIase_FKBP_dom"/>
</dbReference>
<evidence type="ECO:0000256" key="6">
    <source>
        <dbReference type="ARBA" id="ARBA00023235"/>
    </source>
</evidence>
<comment type="catalytic activity">
    <reaction evidence="1 7">
        <text>[protein]-peptidylproline (omega=180) = [protein]-peptidylproline (omega=0)</text>
        <dbReference type="Rhea" id="RHEA:16237"/>
        <dbReference type="Rhea" id="RHEA-COMP:10747"/>
        <dbReference type="Rhea" id="RHEA-COMP:10748"/>
        <dbReference type="ChEBI" id="CHEBI:83833"/>
        <dbReference type="ChEBI" id="CHEBI:83834"/>
        <dbReference type="EC" id="5.2.1.8"/>
    </reaction>
</comment>
<dbReference type="PANTHER" id="PTHR43811:SF19">
    <property type="entry name" value="39 KDA FK506-BINDING NUCLEAR PROTEIN"/>
    <property type="match status" value="1"/>
</dbReference>
<dbReference type="SUPFAM" id="SSF54534">
    <property type="entry name" value="FKBP-like"/>
    <property type="match status" value="1"/>
</dbReference>
<evidence type="ECO:0000256" key="3">
    <source>
        <dbReference type="ARBA" id="ARBA00007838"/>
    </source>
</evidence>
<comment type="caution">
    <text evidence="10">The sequence shown here is derived from an EMBL/GenBank/DDBJ whole genome shotgun (WGS) entry which is preliminary data.</text>
</comment>
<feature type="compositionally biased region" description="Basic and acidic residues" evidence="8">
    <location>
        <begin position="409"/>
        <end position="419"/>
    </location>
</feature>
<comment type="subunit">
    <text evidence="4">Binds to histones H3 and H4.</text>
</comment>
<name>A0AAV9MXY8_9EURO</name>
<proteinExistence type="inferred from homology"/>
<evidence type="ECO:0000256" key="2">
    <source>
        <dbReference type="ARBA" id="ARBA00002221"/>
    </source>
</evidence>
<dbReference type="GO" id="GO:0000785">
    <property type="term" value="C:chromatin"/>
    <property type="evidence" value="ECO:0007669"/>
    <property type="project" value="TreeGrafter"/>
</dbReference>
<feature type="compositionally biased region" description="Acidic residues" evidence="8">
    <location>
        <begin position="71"/>
        <end position="97"/>
    </location>
</feature>
<dbReference type="RefSeq" id="XP_064702024.1">
    <property type="nucleotide sequence ID" value="XM_064851783.1"/>
</dbReference>
<dbReference type="Pfam" id="PF00254">
    <property type="entry name" value="FKBP_C"/>
    <property type="match status" value="1"/>
</dbReference>
<dbReference type="InterPro" id="IPR023566">
    <property type="entry name" value="PPIase_Fpr3/Fpr4-like"/>
</dbReference>
<evidence type="ECO:0000256" key="4">
    <source>
        <dbReference type="ARBA" id="ARBA00011865"/>
    </source>
</evidence>
<comment type="function">
    <text evidence="2">PPIase that acts as a histone chaperone. Histone proline isomerase that increases the rate of cis-trans isomerization at prolines on the histone H3 N-terminal tail. Proline isomerization influences H3 methylation thereby regulating gene expression.</text>
</comment>
<dbReference type="GO" id="GO:0003755">
    <property type="term" value="F:peptidyl-prolyl cis-trans isomerase activity"/>
    <property type="evidence" value="ECO:0007669"/>
    <property type="project" value="UniProtKB-KW"/>
</dbReference>
<dbReference type="Gene3D" id="3.10.50.40">
    <property type="match status" value="1"/>
</dbReference>
<feature type="region of interest" description="Disordered" evidence="8">
    <location>
        <begin position="42"/>
        <end position="174"/>
    </location>
</feature>
<feature type="compositionally biased region" description="Acidic residues" evidence="8">
    <location>
        <begin position="267"/>
        <end position="277"/>
    </location>
</feature>
<organism evidence="10 11">
    <name type="scientific">Exophiala bonariae</name>
    <dbReference type="NCBI Taxonomy" id="1690606"/>
    <lineage>
        <taxon>Eukaryota</taxon>
        <taxon>Fungi</taxon>
        <taxon>Dikarya</taxon>
        <taxon>Ascomycota</taxon>
        <taxon>Pezizomycotina</taxon>
        <taxon>Eurotiomycetes</taxon>
        <taxon>Chaetothyriomycetidae</taxon>
        <taxon>Chaetothyriales</taxon>
        <taxon>Herpotrichiellaceae</taxon>
        <taxon>Exophiala</taxon>
    </lineage>
</organism>
<dbReference type="AlphaFoldDB" id="A0AAV9MXY8"/>
<evidence type="ECO:0000256" key="8">
    <source>
        <dbReference type="SAM" id="MobiDB-lite"/>
    </source>
</evidence>
<keyword evidence="6 7" id="KW-0413">Isomerase</keyword>
<evidence type="ECO:0000313" key="11">
    <source>
        <dbReference type="Proteomes" id="UP001358417"/>
    </source>
</evidence>
<feature type="compositionally biased region" description="Polar residues" evidence="8">
    <location>
        <begin position="420"/>
        <end position="429"/>
    </location>
</feature>
<reference evidence="10 11" key="1">
    <citation type="submission" date="2023-08" db="EMBL/GenBank/DDBJ databases">
        <title>Black Yeasts Isolated from many extreme environments.</title>
        <authorList>
            <person name="Coleine C."/>
            <person name="Stajich J.E."/>
            <person name="Selbmann L."/>
        </authorList>
    </citation>
    <scope>NUCLEOTIDE SEQUENCE [LARGE SCALE GENOMIC DNA]</scope>
    <source>
        <strain evidence="10 11">CCFEE 5792</strain>
    </source>
</reference>
<dbReference type="FunFam" id="3.10.50.40:FF:000006">
    <property type="entry name" value="Peptidyl-prolyl cis-trans isomerase"/>
    <property type="match status" value="1"/>
</dbReference>
<keyword evidence="11" id="KW-1185">Reference proteome</keyword>